<keyword evidence="1" id="KW-0472">Membrane</keyword>
<organism evidence="2 3">
    <name type="scientific">Tissierella simiarum</name>
    <dbReference type="NCBI Taxonomy" id="2841534"/>
    <lineage>
        <taxon>Bacteria</taxon>
        <taxon>Bacillati</taxon>
        <taxon>Bacillota</taxon>
        <taxon>Tissierellia</taxon>
        <taxon>Tissierellales</taxon>
        <taxon>Tissierellaceae</taxon>
        <taxon>Tissierella</taxon>
    </lineage>
</organism>
<evidence type="ECO:0000256" key="1">
    <source>
        <dbReference type="SAM" id="Phobius"/>
    </source>
</evidence>
<sequence>MKFKNKFLLRICLLFLAIIISYYGGSREEKNIYNDDGEIAQPWDNFSYRIRVDKEESNDKIDFKYSGFSGADTIWHLESEEDGEITFKYNSTVNRGDFKAVLINPKEEIDDILIGNEQDEKTIKLAKGKYIFKIVGRNAKGKTKISINKNQNVEITKIIGKF</sequence>
<keyword evidence="1" id="KW-0812">Transmembrane</keyword>
<keyword evidence="3" id="KW-1185">Reference proteome</keyword>
<dbReference type="Proteomes" id="UP000749471">
    <property type="component" value="Unassembled WGS sequence"/>
</dbReference>
<name>A0ABS6EBN1_9FIRM</name>
<dbReference type="EMBL" id="JAHLPM010000033">
    <property type="protein sequence ID" value="MBU5440347.1"/>
    <property type="molecule type" value="Genomic_DNA"/>
</dbReference>
<dbReference type="RefSeq" id="WP_216522560.1">
    <property type="nucleotide sequence ID" value="NZ_JAHLPM010000033.1"/>
</dbReference>
<reference evidence="2 3" key="1">
    <citation type="submission" date="2021-06" db="EMBL/GenBank/DDBJ databases">
        <authorList>
            <person name="Sun Q."/>
            <person name="Li D."/>
        </authorList>
    </citation>
    <scope>NUCLEOTIDE SEQUENCE [LARGE SCALE GENOMIC DNA]</scope>
    <source>
        <strain evidence="2 3">MSJ-40</strain>
    </source>
</reference>
<protein>
    <submittedName>
        <fullName evidence="2">Uncharacterized protein</fullName>
    </submittedName>
</protein>
<comment type="caution">
    <text evidence="2">The sequence shown here is derived from an EMBL/GenBank/DDBJ whole genome shotgun (WGS) entry which is preliminary data.</text>
</comment>
<evidence type="ECO:0000313" key="3">
    <source>
        <dbReference type="Proteomes" id="UP000749471"/>
    </source>
</evidence>
<proteinExistence type="predicted"/>
<evidence type="ECO:0000313" key="2">
    <source>
        <dbReference type="EMBL" id="MBU5440347.1"/>
    </source>
</evidence>
<gene>
    <name evidence="2" type="ORF">KQI42_20330</name>
</gene>
<accession>A0ABS6EBN1</accession>
<feature type="transmembrane region" description="Helical" evidence="1">
    <location>
        <begin position="7"/>
        <end position="25"/>
    </location>
</feature>
<keyword evidence="1" id="KW-1133">Transmembrane helix</keyword>